<name>A0A6M0Q4G3_9BACI</name>
<dbReference type="PIRSF" id="PIRSF030092">
    <property type="entry name" value="UCP030092"/>
    <property type="match status" value="1"/>
</dbReference>
<feature type="transmembrane region" description="Helical" evidence="1">
    <location>
        <begin position="63"/>
        <end position="83"/>
    </location>
</feature>
<dbReference type="RefSeq" id="WP_163176863.1">
    <property type="nucleotide sequence ID" value="NZ_JAAIWM010000001.1"/>
</dbReference>
<organism evidence="2 3">
    <name type="scientific">Bacillus mesophilus</name>
    <dbReference type="NCBI Taxonomy" id="1808955"/>
    <lineage>
        <taxon>Bacteria</taxon>
        <taxon>Bacillati</taxon>
        <taxon>Bacillota</taxon>
        <taxon>Bacilli</taxon>
        <taxon>Bacillales</taxon>
        <taxon>Bacillaceae</taxon>
        <taxon>Bacillus</taxon>
    </lineage>
</organism>
<feature type="transmembrane region" description="Helical" evidence="1">
    <location>
        <begin position="6"/>
        <end position="30"/>
    </location>
</feature>
<keyword evidence="3" id="KW-1185">Reference proteome</keyword>
<comment type="caution">
    <text evidence="2">The sequence shown here is derived from an EMBL/GenBank/DDBJ whole genome shotgun (WGS) entry which is preliminary data.</text>
</comment>
<protein>
    <submittedName>
        <fullName evidence="2">DUF3397 domain-containing protein</fullName>
    </submittedName>
</protein>
<feature type="transmembrane region" description="Helical" evidence="1">
    <location>
        <begin position="103"/>
        <end position="121"/>
    </location>
</feature>
<keyword evidence="1" id="KW-0472">Membrane</keyword>
<evidence type="ECO:0000313" key="3">
    <source>
        <dbReference type="Proteomes" id="UP000481043"/>
    </source>
</evidence>
<dbReference type="InterPro" id="IPR016945">
    <property type="entry name" value="UCP030092"/>
</dbReference>
<evidence type="ECO:0000256" key="1">
    <source>
        <dbReference type="SAM" id="Phobius"/>
    </source>
</evidence>
<feature type="transmembrane region" description="Helical" evidence="1">
    <location>
        <begin position="37"/>
        <end position="57"/>
    </location>
</feature>
<dbReference type="AlphaFoldDB" id="A0A6M0Q4G3"/>
<dbReference type="EMBL" id="JAAIWM010000001">
    <property type="protein sequence ID" value="NEY70340.1"/>
    <property type="molecule type" value="Genomic_DNA"/>
</dbReference>
<sequence>MTSLLAWIFATIITVPLLGFVLVFSILRLVVDQKRRAFHYSIDITTLLLIISVYFLGQVVFGISLFAHILIFTLVLAIIFVFINWKINEEVKINKVIKGVWRCNFLVFLVIYLVFIVYGIVERVWEL</sequence>
<dbReference type="Proteomes" id="UP000481043">
    <property type="component" value="Unassembled WGS sequence"/>
</dbReference>
<proteinExistence type="predicted"/>
<dbReference type="Pfam" id="PF11877">
    <property type="entry name" value="DUF3397"/>
    <property type="match status" value="1"/>
</dbReference>
<reference evidence="2 3" key="1">
    <citation type="submission" date="2020-02" db="EMBL/GenBank/DDBJ databases">
        <title>Bacillus aquiflavi sp. nov., isolated from yellow water of strong flavor Chinese baijiu in Yibin region of China.</title>
        <authorList>
            <person name="Xie J."/>
        </authorList>
    </citation>
    <scope>NUCLEOTIDE SEQUENCE [LARGE SCALE GENOMIC DNA]</scope>
    <source>
        <strain evidence="2 3">SA4</strain>
    </source>
</reference>
<gene>
    <name evidence="2" type="ORF">G4D63_01175</name>
</gene>
<evidence type="ECO:0000313" key="2">
    <source>
        <dbReference type="EMBL" id="NEY70340.1"/>
    </source>
</evidence>
<dbReference type="InterPro" id="IPR024515">
    <property type="entry name" value="DUF3397"/>
</dbReference>
<keyword evidence="1" id="KW-0812">Transmembrane</keyword>
<accession>A0A6M0Q4G3</accession>
<keyword evidence="1" id="KW-1133">Transmembrane helix</keyword>